<dbReference type="KEGG" id="rba:RB4443"/>
<evidence type="ECO:0000313" key="2">
    <source>
        <dbReference type="Proteomes" id="UP000001025"/>
    </source>
</evidence>
<dbReference type="Proteomes" id="UP000001025">
    <property type="component" value="Chromosome"/>
</dbReference>
<organism evidence="1 2">
    <name type="scientific">Rhodopirellula baltica (strain DSM 10527 / NCIMB 13988 / SH1)</name>
    <dbReference type="NCBI Taxonomy" id="243090"/>
    <lineage>
        <taxon>Bacteria</taxon>
        <taxon>Pseudomonadati</taxon>
        <taxon>Planctomycetota</taxon>
        <taxon>Planctomycetia</taxon>
        <taxon>Pirellulales</taxon>
        <taxon>Pirellulaceae</taxon>
        <taxon>Rhodopirellula</taxon>
    </lineage>
</organism>
<evidence type="ECO:0000313" key="1">
    <source>
        <dbReference type="EMBL" id="CAD73788.1"/>
    </source>
</evidence>
<dbReference type="AlphaFoldDB" id="Q7USK8"/>
<name>Q7USK8_RHOBA</name>
<protein>
    <submittedName>
        <fullName evidence="1">Uncharacterized protein</fullName>
    </submittedName>
</protein>
<reference evidence="1 2" key="1">
    <citation type="journal article" date="2003" name="Proc. Natl. Acad. Sci. U.S.A.">
        <title>Complete genome sequence of the marine planctomycete Pirellula sp. strain 1.</title>
        <authorList>
            <person name="Gloeckner F.O."/>
            <person name="Kube M."/>
            <person name="Bauer M."/>
            <person name="Teeling H."/>
            <person name="Lombardot T."/>
            <person name="Ludwig W."/>
            <person name="Gade D."/>
            <person name="Beck A."/>
            <person name="Borzym K."/>
            <person name="Heitmann K."/>
            <person name="Rabus R."/>
            <person name="Schlesner H."/>
            <person name="Amann R."/>
            <person name="Reinhardt R."/>
        </authorList>
    </citation>
    <scope>NUCLEOTIDE SEQUENCE [LARGE SCALE GENOMIC DNA]</scope>
    <source>
        <strain evidence="2">DSM 10527 / NCIMB 13988 / SH1</strain>
    </source>
</reference>
<dbReference type="EnsemblBacteria" id="CAD73788">
    <property type="protein sequence ID" value="CAD73788"/>
    <property type="gene ID" value="RB4443"/>
</dbReference>
<proteinExistence type="predicted"/>
<dbReference type="HOGENOM" id="CLU_3011289_0_0_0"/>
<dbReference type="EMBL" id="BX294140">
    <property type="protein sequence ID" value="CAD73788.1"/>
    <property type="molecule type" value="Genomic_DNA"/>
</dbReference>
<keyword evidence="2" id="KW-1185">Reference proteome</keyword>
<gene>
    <name evidence="1" type="ordered locus">RB4443</name>
</gene>
<accession>Q7USK8</accession>
<dbReference type="InParanoid" id="Q7USK8"/>
<sequence>MLSRSAGVFQHLNCDGKCRFPTYNRSERKGGSPGFGRSCLPTCLSHDLVDAYQRPI</sequence>